<evidence type="ECO:0000256" key="5">
    <source>
        <dbReference type="ARBA" id="ARBA00011881"/>
    </source>
</evidence>
<comment type="similarity">
    <text evidence="4 17">Belongs to the pyruvate kinase family.</text>
</comment>
<dbReference type="SUPFAM" id="SSF50800">
    <property type="entry name" value="PK beta-barrel domain-like"/>
    <property type="match status" value="1"/>
</dbReference>
<dbReference type="Gene3D" id="2.40.33.10">
    <property type="entry name" value="PK beta-barrel domain-like"/>
    <property type="match status" value="1"/>
</dbReference>
<dbReference type="InterPro" id="IPR015806">
    <property type="entry name" value="Pyrv_Knase_insert_dom_sf"/>
</dbReference>
<dbReference type="InterPro" id="IPR015793">
    <property type="entry name" value="Pyrv_Knase_brl"/>
</dbReference>
<reference evidence="20 21" key="1">
    <citation type="submission" date="2018-02" db="EMBL/GenBank/DDBJ databases">
        <authorList>
            <person name="Machado R.A."/>
        </authorList>
    </citation>
    <scope>NUCLEOTIDE SEQUENCE [LARGE SCALE GENOMIC DNA]</scope>
    <source>
        <strain evidence="20 21">DSM 23271</strain>
    </source>
</reference>
<dbReference type="AlphaFoldDB" id="A0A7X5QN77"/>
<evidence type="ECO:0000256" key="17">
    <source>
        <dbReference type="RuleBase" id="RU000504"/>
    </source>
</evidence>
<dbReference type="InterPro" id="IPR015813">
    <property type="entry name" value="Pyrv/PenolPyrv_kinase-like_dom"/>
</dbReference>
<name>A0A7X5QN77_9GAMM</name>
<evidence type="ECO:0000256" key="14">
    <source>
        <dbReference type="ARBA" id="ARBA00023152"/>
    </source>
</evidence>
<evidence type="ECO:0000256" key="15">
    <source>
        <dbReference type="ARBA" id="ARBA00023317"/>
    </source>
</evidence>
<evidence type="ECO:0000256" key="9">
    <source>
        <dbReference type="ARBA" id="ARBA00022723"/>
    </source>
</evidence>
<evidence type="ECO:0000313" key="21">
    <source>
        <dbReference type="Proteomes" id="UP000547931"/>
    </source>
</evidence>
<dbReference type="Gene3D" id="3.20.20.60">
    <property type="entry name" value="Phosphoenolpyruvate-binding domains"/>
    <property type="match status" value="1"/>
</dbReference>
<evidence type="ECO:0000256" key="13">
    <source>
        <dbReference type="ARBA" id="ARBA00022842"/>
    </source>
</evidence>
<keyword evidence="12" id="KW-0067">ATP-binding</keyword>
<dbReference type="GO" id="GO:0004743">
    <property type="term" value="F:pyruvate kinase activity"/>
    <property type="evidence" value="ECO:0007669"/>
    <property type="project" value="UniProtKB-UniRule"/>
</dbReference>
<evidence type="ECO:0000256" key="4">
    <source>
        <dbReference type="ARBA" id="ARBA00008663"/>
    </source>
</evidence>
<evidence type="ECO:0000256" key="3">
    <source>
        <dbReference type="ARBA" id="ARBA00004997"/>
    </source>
</evidence>
<evidence type="ECO:0000256" key="1">
    <source>
        <dbReference type="ARBA" id="ARBA00001946"/>
    </source>
</evidence>
<dbReference type="GO" id="GO:0016301">
    <property type="term" value="F:kinase activity"/>
    <property type="evidence" value="ECO:0007669"/>
    <property type="project" value="UniProtKB-KW"/>
</dbReference>
<dbReference type="InterPro" id="IPR001697">
    <property type="entry name" value="Pyr_Knase"/>
</dbReference>
<evidence type="ECO:0000259" key="19">
    <source>
        <dbReference type="Pfam" id="PF02887"/>
    </source>
</evidence>
<feature type="domain" description="Pyruvate kinase barrel" evidence="18">
    <location>
        <begin position="6"/>
        <end position="331"/>
    </location>
</feature>
<dbReference type="FunFam" id="2.40.33.10:FF:000002">
    <property type="entry name" value="Pyruvate kinase"/>
    <property type="match status" value="1"/>
</dbReference>
<dbReference type="RefSeq" id="WP_166290107.1">
    <property type="nucleotide sequence ID" value="NZ_CAWPIE010000016.1"/>
</dbReference>
<accession>A0A7X5QN77</accession>
<comment type="catalytic activity">
    <reaction evidence="17">
        <text>pyruvate + ATP = phosphoenolpyruvate + ADP + H(+)</text>
        <dbReference type="Rhea" id="RHEA:18157"/>
        <dbReference type="ChEBI" id="CHEBI:15361"/>
        <dbReference type="ChEBI" id="CHEBI:15378"/>
        <dbReference type="ChEBI" id="CHEBI:30616"/>
        <dbReference type="ChEBI" id="CHEBI:58702"/>
        <dbReference type="ChEBI" id="CHEBI:456216"/>
        <dbReference type="EC" id="2.7.1.40"/>
    </reaction>
</comment>
<organism evidence="20 21">
    <name type="scientific">Photorhabdus stackebrandtii</name>
    <dbReference type="NCBI Taxonomy" id="1123042"/>
    <lineage>
        <taxon>Bacteria</taxon>
        <taxon>Pseudomonadati</taxon>
        <taxon>Pseudomonadota</taxon>
        <taxon>Gammaproteobacteria</taxon>
        <taxon>Enterobacterales</taxon>
        <taxon>Morganellaceae</taxon>
        <taxon>Photorhabdus</taxon>
    </lineage>
</organism>
<evidence type="ECO:0000313" key="20">
    <source>
        <dbReference type="EMBL" id="NHB97481.1"/>
    </source>
</evidence>
<feature type="domain" description="Pyruvate kinase C-terminal" evidence="19">
    <location>
        <begin position="363"/>
        <end position="477"/>
    </location>
</feature>
<sequence>MSRRLRRTKIVTTLGPATDRDNNLEKIITAGANVVRLNFSHGTAEDHIQRANKVREIAARLGCHVAILGDLQGPKIRVSTFKEGKIFLNIGDKFLLDANLGKGEGDKEKVGIDYKGLPADVVPGDILLLDDGRVQLKVLEVQGMKVFTEVTVGGPLSNNKGINKLGGGLSAEALTEKDKEDIITAARIGVDYLAVSFPRTGEDLNYARRLARDAGCETQIVAKVERAEAVSSDEIIDEIILASDVVMVARGDLGVEIGDPELVGVQKKLIRRARQLNRVVITATQMMESMITNPMPTRAEVMDVANAVLDGTDAVMLSAETAAGQYPAETVAAMARVCLGAEKMPGLSVSKHRLDTIFDSTEEAIAMSTMYAANHLNGVKAIIAMTESGRTTRIMSRISSGLPIFSMSRHEKTLNQTALYRGVTPVYCSSHTDGITAANEAVNRLRDKGYLISGDLVLVTQGDQMGTIGSTNTCRILEVE</sequence>
<keyword evidence="9" id="KW-0479">Metal-binding</keyword>
<evidence type="ECO:0000256" key="12">
    <source>
        <dbReference type="ARBA" id="ARBA00022840"/>
    </source>
</evidence>
<dbReference type="Gene3D" id="3.40.1380.20">
    <property type="entry name" value="Pyruvate kinase, C-terminal domain"/>
    <property type="match status" value="1"/>
</dbReference>
<evidence type="ECO:0000256" key="6">
    <source>
        <dbReference type="ARBA" id="ARBA00012142"/>
    </source>
</evidence>
<dbReference type="InterPro" id="IPR015795">
    <property type="entry name" value="Pyrv_Knase_C"/>
</dbReference>
<comment type="cofactor">
    <cofactor evidence="1">
        <name>Mg(2+)</name>
        <dbReference type="ChEBI" id="CHEBI:18420"/>
    </cofactor>
</comment>
<dbReference type="InterPro" id="IPR040442">
    <property type="entry name" value="Pyrv_kinase-like_dom_sf"/>
</dbReference>
<dbReference type="NCBIfam" id="TIGR01064">
    <property type="entry name" value="pyruv_kin"/>
    <property type="match status" value="1"/>
</dbReference>
<comment type="subunit">
    <text evidence="5">Homotetramer.</text>
</comment>
<dbReference type="SUPFAM" id="SSF52935">
    <property type="entry name" value="PK C-terminal domain-like"/>
    <property type="match status" value="1"/>
</dbReference>
<keyword evidence="8 17" id="KW-0808">Transferase</keyword>
<dbReference type="Pfam" id="PF02887">
    <property type="entry name" value="PK_C"/>
    <property type="match status" value="1"/>
</dbReference>
<dbReference type="SUPFAM" id="SSF51621">
    <property type="entry name" value="Phosphoenolpyruvate/pyruvate domain"/>
    <property type="match status" value="1"/>
</dbReference>
<evidence type="ECO:0000256" key="7">
    <source>
        <dbReference type="ARBA" id="ARBA00022533"/>
    </source>
</evidence>
<gene>
    <name evidence="20" type="primary">pyk</name>
    <name evidence="20" type="ORF">C5470_14195</name>
</gene>
<evidence type="ECO:0000256" key="2">
    <source>
        <dbReference type="ARBA" id="ARBA00001958"/>
    </source>
</evidence>
<dbReference type="NCBIfam" id="NF004978">
    <property type="entry name" value="PRK06354.1"/>
    <property type="match status" value="1"/>
</dbReference>
<dbReference type="PRINTS" id="PR01050">
    <property type="entry name" value="PYRUVTKNASE"/>
</dbReference>
<evidence type="ECO:0000256" key="16">
    <source>
        <dbReference type="NCBIfam" id="TIGR01064"/>
    </source>
</evidence>
<dbReference type="InterPro" id="IPR036918">
    <property type="entry name" value="Pyrv_Knase_C_sf"/>
</dbReference>
<evidence type="ECO:0000256" key="10">
    <source>
        <dbReference type="ARBA" id="ARBA00022741"/>
    </source>
</evidence>
<evidence type="ECO:0000256" key="8">
    <source>
        <dbReference type="ARBA" id="ARBA00022679"/>
    </source>
</evidence>
<dbReference type="NCBIfam" id="NF004491">
    <property type="entry name" value="PRK05826.1"/>
    <property type="match status" value="1"/>
</dbReference>
<comment type="caution">
    <text evidence="20">The sequence shown here is derived from an EMBL/GenBank/DDBJ whole genome shotgun (WGS) entry which is preliminary data.</text>
</comment>
<dbReference type="GO" id="GO:0005524">
    <property type="term" value="F:ATP binding"/>
    <property type="evidence" value="ECO:0007669"/>
    <property type="project" value="UniProtKB-KW"/>
</dbReference>
<dbReference type="FunFam" id="3.40.1380.20:FF:000004">
    <property type="entry name" value="Pyruvate kinase"/>
    <property type="match status" value="1"/>
</dbReference>
<dbReference type="UniPathway" id="UPA00109">
    <property type="reaction ID" value="UER00188"/>
</dbReference>
<dbReference type="EMBL" id="PUJV01000016">
    <property type="protein sequence ID" value="NHB97481.1"/>
    <property type="molecule type" value="Genomic_DNA"/>
</dbReference>
<keyword evidence="7" id="KW-0021">Allosteric enzyme</keyword>
<dbReference type="PANTHER" id="PTHR11817">
    <property type="entry name" value="PYRUVATE KINASE"/>
    <property type="match status" value="1"/>
</dbReference>
<comment type="pathway">
    <text evidence="3 17">Carbohydrate degradation; glycolysis; pyruvate from D-glyceraldehyde 3-phosphate: step 5/5.</text>
</comment>
<dbReference type="GO" id="GO:0030955">
    <property type="term" value="F:potassium ion binding"/>
    <property type="evidence" value="ECO:0007669"/>
    <property type="project" value="UniProtKB-UniRule"/>
</dbReference>
<keyword evidence="10" id="KW-0547">Nucleotide-binding</keyword>
<dbReference type="InterPro" id="IPR011037">
    <property type="entry name" value="Pyrv_Knase-like_insert_dom_sf"/>
</dbReference>
<keyword evidence="13 17" id="KW-0460">Magnesium</keyword>
<keyword evidence="14 17" id="KW-0324">Glycolysis</keyword>
<dbReference type="GO" id="GO:0000287">
    <property type="term" value="F:magnesium ion binding"/>
    <property type="evidence" value="ECO:0007669"/>
    <property type="project" value="UniProtKB-UniRule"/>
</dbReference>
<keyword evidence="15 20" id="KW-0670">Pyruvate</keyword>
<dbReference type="EC" id="2.7.1.40" evidence="6 16"/>
<evidence type="ECO:0000256" key="11">
    <source>
        <dbReference type="ARBA" id="ARBA00022777"/>
    </source>
</evidence>
<dbReference type="Pfam" id="PF00224">
    <property type="entry name" value="PK"/>
    <property type="match status" value="1"/>
</dbReference>
<keyword evidence="11 17" id="KW-0418">Kinase</keyword>
<keyword evidence="21" id="KW-1185">Reference proteome</keyword>
<comment type="cofactor">
    <cofactor evidence="2">
        <name>K(+)</name>
        <dbReference type="ChEBI" id="CHEBI:29103"/>
    </cofactor>
</comment>
<evidence type="ECO:0000259" key="18">
    <source>
        <dbReference type="Pfam" id="PF00224"/>
    </source>
</evidence>
<protein>
    <recommendedName>
        <fullName evidence="6 16">Pyruvate kinase</fullName>
        <ecNumber evidence="6 16">2.7.1.40</ecNumber>
    </recommendedName>
</protein>
<dbReference type="Proteomes" id="UP000547931">
    <property type="component" value="Unassembled WGS sequence"/>
</dbReference>
<proteinExistence type="inferred from homology"/>